<feature type="transmembrane region" description="Helical" evidence="2">
    <location>
        <begin position="65"/>
        <end position="85"/>
    </location>
</feature>
<keyword evidence="2" id="KW-1133">Transmembrane helix</keyword>
<dbReference type="InterPro" id="IPR052901">
    <property type="entry name" value="Bact_TGase-like"/>
</dbReference>
<dbReference type="PANTHER" id="PTHR42736:SF1">
    <property type="entry name" value="PROTEIN-GLUTAMINE GAMMA-GLUTAMYLTRANSFERASE"/>
    <property type="match status" value="1"/>
</dbReference>
<sequence>MSAATSTGARSTAADGVDVAGPTGDSPTAADVRRRRRGARLVDVVVLDGALCLAMLPLVPVYGVAAVVPPVAGGLVVGTLVALVAAARAWGAAVTTALVLLGYLLVGPTLAVPTASGGRLPSGDSVVLLLTGAVTVWKQVLTLDPTLGTTGNLLVAPLLLALVGSAVAVSGAARSRRGGPHGPRAAWSALVPVVVLGVSVVLATQETVAPVAAGVVLALLLLGWASWRVGTLAPRRPVALLLVVAALVGGGAAGGAWLGEQRPRLVLRDELVPPFDPRDQPSPLASFRRFVKDWGDDELLTVTGLPPGTPVRLATMDAFDGVVWDVAGAEAADGSGSYRRVGDTITSVPAGRTVEVAFEVERLPSVWLPTVGYARRFDFSGGLAGELAADLRYNDATGSAVLTSGVVPGARWTAEVVVPEVPDDEEIGDAPVADVRLPAAERVPDAVPVYAGDLAGTAATPVLVARSLEQGLAERGWFSHGLEGEAPSLSGHGAARLTTLLTGDLMVGDGEQYASAMALMAREMGLPSRVVMGFVPDDEDAADGSVAITGDDVEAWVEIAFVGHGWVPFHPTPDESKTPSDDVPQDESRPQPQVVQPPPPPVDPVRPPDDDTEQPRTEETDDDAREEDGLRRALLVAAAVSVPVALLLAPFVLVALAKRTRRRRRRRAGATVDRVVGGWEEMLDHARDLRRAVPASATRREAAVHLAGAFAGARRG</sequence>
<feature type="region of interest" description="Disordered" evidence="1">
    <location>
        <begin position="568"/>
        <end position="627"/>
    </location>
</feature>
<organism evidence="4 5">
    <name type="scientific">Cellulomonas carbonis T26</name>
    <dbReference type="NCBI Taxonomy" id="947969"/>
    <lineage>
        <taxon>Bacteria</taxon>
        <taxon>Bacillati</taxon>
        <taxon>Actinomycetota</taxon>
        <taxon>Actinomycetes</taxon>
        <taxon>Micrococcales</taxon>
        <taxon>Cellulomonadaceae</taxon>
        <taxon>Cellulomonas</taxon>
    </lineage>
</organism>
<evidence type="ECO:0000313" key="4">
    <source>
        <dbReference type="EMBL" id="KGM09324.1"/>
    </source>
</evidence>
<feature type="transmembrane region" description="Helical" evidence="2">
    <location>
        <begin position="41"/>
        <end position="59"/>
    </location>
</feature>
<evidence type="ECO:0000256" key="2">
    <source>
        <dbReference type="SAM" id="Phobius"/>
    </source>
</evidence>
<feature type="transmembrane region" description="Helical" evidence="2">
    <location>
        <begin position="208"/>
        <end position="227"/>
    </location>
</feature>
<dbReference type="SMART" id="SM00460">
    <property type="entry name" value="TGc"/>
    <property type="match status" value="1"/>
</dbReference>
<comment type="caution">
    <text evidence="4">The sequence shown here is derived from an EMBL/GenBank/DDBJ whole genome shotgun (WGS) entry which is preliminary data.</text>
</comment>
<evidence type="ECO:0000313" key="5">
    <source>
        <dbReference type="Proteomes" id="UP000029839"/>
    </source>
</evidence>
<dbReference type="PANTHER" id="PTHR42736">
    <property type="entry name" value="PROTEIN-GLUTAMINE GAMMA-GLUTAMYLTRANSFERASE"/>
    <property type="match status" value="1"/>
</dbReference>
<dbReference type="SUPFAM" id="SSF54001">
    <property type="entry name" value="Cysteine proteinases"/>
    <property type="match status" value="1"/>
</dbReference>
<feature type="compositionally biased region" description="Basic and acidic residues" evidence="1">
    <location>
        <begin position="606"/>
        <end position="618"/>
    </location>
</feature>
<dbReference type="AlphaFoldDB" id="A0A0A0BQG2"/>
<feature type="transmembrane region" description="Helical" evidence="2">
    <location>
        <begin position="185"/>
        <end position="202"/>
    </location>
</feature>
<dbReference type="Gene3D" id="3.10.620.30">
    <property type="match status" value="1"/>
</dbReference>
<keyword evidence="2" id="KW-0472">Membrane</keyword>
<dbReference type="InterPro" id="IPR002931">
    <property type="entry name" value="Transglutaminase-like"/>
</dbReference>
<proteinExistence type="predicted"/>
<dbReference type="InterPro" id="IPR038765">
    <property type="entry name" value="Papain-like_cys_pep_sf"/>
</dbReference>
<feature type="domain" description="Transglutaminase-like" evidence="3">
    <location>
        <begin position="502"/>
        <end position="573"/>
    </location>
</feature>
<feature type="transmembrane region" description="Helical" evidence="2">
    <location>
        <begin position="633"/>
        <end position="657"/>
    </location>
</feature>
<dbReference type="Proteomes" id="UP000029839">
    <property type="component" value="Unassembled WGS sequence"/>
</dbReference>
<dbReference type="Pfam" id="PF01841">
    <property type="entry name" value="Transglut_core"/>
    <property type="match status" value="1"/>
</dbReference>
<keyword evidence="2" id="KW-0812">Transmembrane</keyword>
<dbReference type="RefSeq" id="WP_052426473.1">
    <property type="nucleotide sequence ID" value="NZ_AXCY01000104.1"/>
</dbReference>
<evidence type="ECO:0000256" key="1">
    <source>
        <dbReference type="SAM" id="MobiDB-lite"/>
    </source>
</evidence>
<feature type="compositionally biased region" description="Low complexity" evidence="1">
    <location>
        <begin position="1"/>
        <end position="14"/>
    </location>
</feature>
<accession>A0A0A0BQG2</accession>
<feature type="region of interest" description="Disordered" evidence="1">
    <location>
        <begin position="1"/>
        <end position="32"/>
    </location>
</feature>
<feature type="transmembrane region" description="Helical" evidence="2">
    <location>
        <begin position="153"/>
        <end position="173"/>
    </location>
</feature>
<protein>
    <submittedName>
        <fullName evidence="4">Transglutaminase</fullName>
    </submittedName>
</protein>
<keyword evidence="5" id="KW-1185">Reference proteome</keyword>
<reference evidence="4 5" key="1">
    <citation type="submission" date="2013-08" db="EMBL/GenBank/DDBJ databases">
        <title>Genome sequencing of Cellulomonas carbonis T26.</title>
        <authorList>
            <person name="Chen F."/>
            <person name="Li Y."/>
            <person name="Wang G."/>
        </authorList>
    </citation>
    <scope>NUCLEOTIDE SEQUENCE [LARGE SCALE GENOMIC DNA]</scope>
    <source>
        <strain evidence="4 5">T26</strain>
    </source>
</reference>
<feature type="compositionally biased region" description="Pro residues" evidence="1">
    <location>
        <begin position="595"/>
        <end position="605"/>
    </location>
</feature>
<feature type="transmembrane region" description="Helical" evidence="2">
    <location>
        <begin position="239"/>
        <end position="258"/>
    </location>
</feature>
<dbReference type="OrthoDB" id="3651060at2"/>
<reference evidence="4 5" key="2">
    <citation type="journal article" date="2015" name="Stand. Genomic Sci.">
        <title>Draft genome sequence of Cellulomonas carbonis T26(T) and comparative analysis of six Cellulomonas genomes.</title>
        <authorList>
            <person name="Zhuang W."/>
            <person name="Zhang S."/>
            <person name="Xia X."/>
            <person name="Wang G."/>
        </authorList>
    </citation>
    <scope>NUCLEOTIDE SEQUENCE [LARGE SCALE GENOMIC DNA]</scope>
    <source>
        <strain evidence="4 5">T26</strain>
    </source>
</reference>
<name>A0A0A0BQG2_9CELL</name>
<feature type="non-terminal residue" evidence="4">
    <location>
        <position position="716"/>
    </location>
</feature>
<evidence type="ECO:0000259" key="3">
    <source>
        <dbReference type="SMART" id="SM00460"/>
    </source>
</evidence>
<feature type="transmembrane region" description="Helical" evidence="2">
    <location>
        <begin position="92"/>
        <end position="112"/>
    </location>
</feature>
<gene>
    <name evidence="4" type="ORF">N868_02550</name>
</gene>
<dbReference type="EMBL" id="AXCY01000104">
    <property type="protein sequence ID" value="KGM09324.1"/>
    <property type="molecule type" value="Genomic_DNA"/>
</dbReference>